<evidence type="ECO:0000256" key="2">
    <source>
        <dbReference type="ARBA" id="ARBA00022737"/>
    </source>
</evidence>
<proteinExistence type="predicted"/>
<keyword evidence="3" id="KW-0732">Signal</keyword>
<keyword evidence="2" id="KW-0677">Repeat</keyword>
<evidence type="ECO:0000313" key="4">
    <source>
        <dbReference type="EMBL" id="KAB1153141.1"/>
    </source>
</evidence>
<dbReference type="Gene3D" id="3.80.10.10">
    <property type="entry name" value="Ribonuclease Inhibitor"/>
    <property type="match status" value="3"/>
</dbReference>
<gene>
    <name evidence="4" type="ORF">F7018_17495</name>
</gene>
<dbReference type="InterPro" id="IPR052574">
    <property type="entry name" value="CDIRP"/>
</dbReference>
<sequence length="689" mass="77792">MKKKQLFFTSLFLCLFVNSFAQIINFTDNNFKNALLNHSPAIDTDNNNQIDVNEALAVVRLELDNKNISNLEGIQYFTNLEILKCSDNNIKEIKTETLTKLRFIVAERNQIKTIDVRNCIIWGLRLYDNPLEYAYLTGNSTFQIEGTYGVWFKLDKIKYVCISQAQYDVQPNNVDHRGFWDQIGSALHIGECTIQTPPTGCQIINFPDPNFKQALLSNGNAIPVDQDGDGEICIEEAEKAIIIDIEKSNVSNISGIEYFKNITTFYGDENSITDANFSNNPKLTHINLEKNLISSINLNNNSKLTNLSLSENKLTTIDLSNNINLKYLLISQNNLTNINIRNNKLLIGATLHYNKLSQIDVSNNTKLSSLWLSHNELNQIDISKNTELKSFLIGHNKLTQIDVSKNSNLTSLQIEWNKKIAHINLSNNLNLEVFDAYENDIKSVDLKVNTKLRILNLGFNPIKELDISKNVNLKHLNVSATIINELDIRNCNSLRIFHAGYNFHLKRLYLTGNHEFYQYLTNSAYFNIKETPNLTFACVNPLYLSQTSNYIKNTLGYSSCTVTTNCNAPTTNFETYFILSPNPTDSYLFLTMLDPGTVTATSASVYNSQTGAFIKNVVLHFDNGELSPNKGLTDKIDINFNTPIKNGPVAFGSAKIDANDLQRGTYILRVQTNVGTFSTTFIKSTQAIR</sequence>
<dbReference type="PROSITE" id="PS51450">
    <property type="entry name" value="LRR"/>
    <property type="match status" value="1"/>
</dbReference>
<dbReference type="OrthoDB" id="1439291at2"/>
<dbReference type="PANTHER" id="PTHR47566:SF1">
    <property type="entry name" value="PROTEIN NUD1"/>
    <property type="match status" value="1"/>
</dbReference>
<dbReference type="GO" id="GO:0035591">
    <property type="term" value="F:signaling adaptor activity"/>
    <property type="evidence" value="ECO:0007669"/>
    <property type="project" value="TreeGrafter"/>
</dbReference>
<name>A0A7J5A6E8_9FLAO</name>
<comment type="caution">
    <text evidence="4">The sequence shown here is derived from an EMBL/GenBank/DDBJ whole genome shotgun (WGS) entry which is preliminary data.</text>
</comment>
<organism evidence="4 5">
    <name type="scientific">Tenacibaculum aiptasiae</name>
    <dbReference type="NCBI Taxonomy" id="426481"/>
    <lineage>
        <taxon>Bacteria</taxon>
        <taxon>Pseudomonadati</taxon>
        <taxon>Bacteroidota</taxon>
        <taxon>Flavobacteriia</taxon>
        <taxon>Flavobacteriales</taxon>
        <taxon>Flavobacteriaceae</taxon>
        <taxon>Tenacibaculum</taxon>
    </lineage>
</organism>
<feature type="chain" id="PRO_5029480027" description="T9SS type A sorting domain-containing protein" evidence="3">
    <location>
        <begin position="22"/>
        <end position="689"/>
    </location>
</feature>
<dbReference type="PANTHER" id="PTHR47566">
    <property type="match status" value="1"/>
</dbReference>
<evidence type="ECO:0000256" key="1">
    <source>
        <dbReference type="ARBA" id="ARBA00022614"/>
    </source>
</evidence>
<evidence type="ECO:0000256" key="3">
    <source>
        <dbReference type="SAM" id="SignalP"/>
    </source>
</evidence>
<dbReference type="InterPro" id="IPR001611">
    <property type="entry name" value="Leu-rich_rpt"/>
</dbReference>
<dbReference type="EMBL" id="WAAU01000037">
    <property type="protein sequence ID" value="KAB1153141.1"/>
    <property type="molecule type" value="Genomic_DNA"/>
</dbReference>
<dbReference type="SUPFAM" id="SSF52058">
    <property type="entry name" value="L domain-like"/>
    <property type="match status" value="1"/>
</dbReference>
<accession>A0A7J5A6E8</accession>
<reference evidence="4 5" key="1">
    <citation type="submission" date="2019-09" db="EMBL/GenBank/DDBJ databases">
        <authorList>
            <person name="Cao W.R."/>
        </authorList>
    </citation>
    <scope>NUCLEOTIDE SEQUENCE [LARGE SCALE GENOMIC DNA]</scope>
    <source>
        <strain evidence="5">a4</strain>
    </source>
</reference>
<keyword evidence="5" id="KW-1185">Reference proteome</keyword>
<feature type="signal peptide" evidence="3">
    <location>
        <begin position="1"/>
        <end position="21"/>
    </location>
</feature>
<keyword evidence="1" id="KW-0433">Leucine-rich repeat</keyword>
<dbReference type="Proteomes" id="UP000467305">
    <property type="component" value="Unassembled WGS sequence"/>
</dbReference>
<evidence type="ECO:0008006" key="6">
    <source>
        <dbReference type="Google" id="ProtNLM"/>
    </source>
</evidence>
<dbReference type="RefSeq" id="WP_150901397.1">
    <property type="nucleotide sequence ID" value="NZ_WAAU01000037.1"/>
</dbReference>
<protein>
    <recommendedName>
        <fullName evidence="6">T9SS type A sorting domain-containing protein</fullName>
    </recommendedName>
</protein>
<evidence type="ECO:0000313" key="5">
    <source>
        <dbReference type="Proteomes" id="UP000467305"/>
    </source>
</evidence>
<dbReference type="AlphaFoldDB" id="A0A7J5A6E8"/>
<dbReference type="InterPro" id="IPR032675">
    <property type="entry name" value="LRR_dom_sf"/>
</dbReference>